<dbReference type="GO" id="GO:0007032">
    <property type="term" value="P:endosome organization"/>
    <property type="evidence" value="ECO:0007669"/>
    <property type="project" value="TreeGrafter"/>
</dbReference>
<dbReference type="GO" id="GO:0007033">
    <property type="term" value="P:vacuole organization"/>
    <property type="evidence" value="ECO:0007669"/>
    <property type="project" value="TreeGrafter"/>
</dbReference>
<comment type="caution">
    <text evidence="5">The sequence shown here is derived from an EMBL/GenBank/DDBJ whole genome shotgun (WGS) entry which is preliminary data.</text>
</comment>
<dbReference type="InterPro" id="IPR036322">
    <property type="entry name" value="WD40_repeat_dom_sf"/>
</dbReference>
<organism evidence="5 6">
    <name type="scientific">Carpediemonas membranifera</name>
    <dbReference type="NCBI Taxonomy" id="201153"/>
    <lineage>
        <taxon>Eukaryota</taxon>
        <taxon>Metamonada</taxon>
        <taxon>Carpediemonas-like organisms</taxon>
        <taxon>Carpediemonas</taxon>
    </lineage>
</organism>
<keyword evidence="3" id="KW-0862">Zinc</keyword>
<dbReference type="GO" id="GO:0006904">
    <property type="term" value="P:vesicle docking involved in exocytosis"/>
    <property type="evidence" value="ECO:0007669"/>
    <property type="project" value="TreeGrafter"/>
</dbReference>
<keyword evidence="2" id="KW-0863">Zinc-finger</keyword>
<accession>A0A8J6AU38</accession>
<reference evidence="5" key="1">
    <citation type="submission" date="2021-05" db="EMBL/GenBank/DDBJ databases">
        <title>A free-living protist that lacks canonical eukaryotic 1 DNA replication and segregation systems.</title>
        <authorList>
            <person name="Salas-Leiva D.E."/>
            <person name="Tromer E.C."/>
            <person name="Curtis B.A."/>
            <person name="Jerlstrom-Hultqvist J."/>
            <person name="Kolisko M."/>
            <person name="Yi Z."/>
            <person name="Salas-Leiva J.S."/>
            <person name="Gallot-Lavallee L."/>
            <person name="Kops G.J.P.L."/>
            <person name="Archibald J.M."/>
            <person name="Simpson A.G.B."/>
            <person name="Roger A.J."/>
        </authorList>
    </citation>
    <scope>NUCLEOTIDE SEQUENCE</scope>
    <source>
        <strain evidence="5">BICM</strain>
    </source>
</reference>
<dbReference type="GO" id="GO:0030674">
    <property type="term" value="F:protein-macromolecule adaptor activity"/>
    <property type="evidence" value="ECO:0007669"/>
    <property type="project" value="TreeGrafter"/>
</dbReference>
<feature type="domain" description="Pep3/Vps18 beta-propeller" evidence="4">
    <location>
        <begin position="7"/>
        <end position="332"/>
    </location>
</feature>
<keyword evidence="6" id="KW-1185">Reference proteome</keyword>
<protein>
    <submittedName>
        <fullName evidence="5">Pep3/Vps18/deep orange family</fullName>
    </submittedName>
</protein>
<dbReference type="SUPFAM" id="SSF50978">
    <property type="entry name" value="WD40 repeat-like"/>
    <property type="match status" value="1"/>
</dbReference>
<gene>
    <name evidence="5" type="ORF">J8273_6355</name>
</gene>
<dbReference type="OrthoDB" id="1845386at2759"/>
<dbReference type="GO" id="GO:0005768">
    <property type="term" value="C:endosome"/>
    <property type="evidence" value="ECO:0007669"/>
    <property type="project" value="TreeGrafter"/>
</dbReference>
<dbReference type="AlphaFoldDB" id="A0A8J6AU38"/>
<evidence type="ECO:0000256" key="2">
    <source>
        <dbReference type="ARBA" id="ARBA00022771"/>
    </source>
</evidence>
<dbReference type="GO" id="GO:0030897">
    <property type="term" value="C:HOPS complex"/>
    <property type="evidence" value="ECO:0007669"/>
    <property type="project" value="TreeGrafter"/>
</dbReference>
<dbReference type="PANTHER" id="PTHR23323:SF26">
    <property type="entry name" value="VACUOLAR PROTEIN SORTING-ASSOCIATED PROTEIN 18 HOMOLOG"/>
    <property type="match status" value="1"/>
</dbReference>
<keyword evidence="1" id="KW-0479">Metal-binding</keyword>
<evidence type="ECO:0000256" key="3">
    <source>
        <dbReference type="ARBA" id="ARBA00022833"/>
    </source>
</evidence>
<evidence type="ECO:0000259" key="4">
    <source>
        <dbReference type="Pfam" id="PF05131"/>
    </source>
</evidence>
<dbReference type="EMBL" id="JAHDYR010000053">
    <property type="protein sequence ID" value="KAG9391590.1"/>
    <property type="molecule type" value="Genomic_DNA"/>
</dbReference>
<proteinExistence type="predicted"/>
<dbReference type="PANTHER" id="PTHR23323">
    <property type="entry name" value="VACUOLAR PROTEIN SORTING-ASSOCIATED PROTEIN"/>
    <property type="match status" value="1"/>
</dbReference>
<evidence type="ECO:0000256" key="1">
    <source>
        <dbReference type="ARBA" id="ARBA00022723"/>
    </source>
</evidence>
<dbReference type="GO" id="GO:0048284">
    <property type="term" value="P:organelle fusion"/>
    <property type="evidence" value="ECO:0007669"/>
    <property type="project" value="TreeGrafter"/>
</dbReference>
<name>A0A8J6AU38_9EUKA</name>
<sequence>MEELDDIFSFANLSFSLTRGASIKNMLVSQNYIFFALTDGQVLLQDESSFLENGIDPSAEIIKLKASSKKSNEVIKMFCDPSGRHLIINAEQGLYYVNTAWASVIHKLDKRFDNNIECAGFSNRDVTDDSTGQFMVGTTDGQVAVWCISTSGKKLDDRKDRLFATPMISLRSKENNNLLQKHSVSIVSCNVQKLVTYDEDADDDILDGYYACFHTNRFMFEILPHGPISLLETTKAHADKHKALSFSYQTSSDKSARSVVAVHPNNDSCDLDSIAWMADRQLLVATLAFSKDMEQAIVDSFTIDLPEGTTFCYMTDYHVLCVTETTLYGFSTKDRSQVCALPLTHHLTGLAGYDSDMILLYSPIDVVQVQITAEDRHQWRILMSQGNFAEAMANARSEAEMHVIRETLGDHLFDQGRLVAAARCWGSCAVAMEHVIPKLQTQPDSSGLVITYLRTKLKYVKPSNRTQLAALRVWLLEAMLCRLTTLELQYTYSRDDDEKARITADLGDLNKAMHQFIGKHAASMDRTSAYHIIGAHNRPELLRLFAEKTRHHEQVMALLMASRKYEEAQAYLEKIPDTKMKLSLVERYAGDLVEVVPYQLVSMLLSLVMSCAVTPGKLVPHLLRYKPDSDSSSAESQDIRLLRESMECGRADSTSLRYLMMLYAQLQGDDSLLDMFVSPDARLLDMHYSLRLCKDRPKVVTRIYQALGMWKDSVEGALALGDVDQAMEIAGSTAISSSAVKKDLWTMIVRHVSKIDVSRTLEIVKSCEHLQLQDVLQFFKAFDVIDNEFKDTICESLKQYSYDSDRFRKKMNVSIDASDRLRAELKTLTSRRMTLPVDEVCFVCKRRALLAPTTVFPCGHIAHQTCCASEVCPVCGEAVVEAVDTVYAEKQAAEWTV</sequence>
<dbReference type="InterPro" id="IPR007810">
    <property type="entry name" value="Pep3/Vps18_beta-prop"/>
</dbReference>
<dbReference type="GO" id="GO:0008270">
    <property type="term" value="F:zinc ion binding"/>
    <property type="evidence" value="ECO:0007669"/>
    <property type="project" value="UniProtKB-KW"/>
</dbReference>
<evidence type="ECO:0000313" key="5">
    <source>
        <dbReference type="EMBL" id="KAG9391590.1"/>
    </source>
</evidence>
<dbReference type="Proteomes" id="UP000717585">
    <property type="component" value="Unassembled WGS sequence"/>
</dbReference>
<evidence type="ECO:0000313" key="6">
    <source>
        <dbReference type="Proteomes" id="UP000717585"/>
    </source>
</evidence>
<dbReference type="Pfam" id="PF05131">
    <property type="entry name" value="Pep3_Vps18"/>
    <property type="match status" value="1"/>
</dbReference>
<dbReference type="SUPFAM" id="SSF57850">
    <property type="entry name" value="RING/U-box"/>
    <property type="match status" value="1"/>
</dbReference>